<reference evidence="2" key="1">
    <citation type="submission" date="2019-03" db="EMBL/GenBank/DDBJ databases">
        <title>WGS assembly of Setaria viridis.</title>
        <authorList>
            <person name="Huang P."/>
            <person name="Jenkins J."/>
            <person name="Grimwood J."/>
            <person name="Barry K."/>
            <person name="Healey A."/>
            <person name="Mamidi S."/>
            <person name="Sreedasyam A."/>
            <person name="Shu S."/>
            <person name="Feldman M."/>
            <person name="Wu J."/>
            <person name="Yu Y."/>
            <person name="Chen C."/>
            <person name="Johnson J."/>
            <person name="Rokhsar D."/>
            <person name="Baxter I."/>
            <person name="Schmutz J."/>
            <person name="Brutnell T."/>
            <person name="Kellogg E."/>
        </authorList>
    </citation>
    <scope>NUCLEOTIDE SEQUENCE [LARGE SCALE GENOMIC DNA]</scope>
</reference>
<feature type="region of interest" description="Disordered" evidence="1">
    <location>
        <begin position="215"/>
        <end position="238"/>
    </location>
</feature>
<dbReference type="EMBL" id="CM016557">
    <property type="protein sequence ID" value="TKW10884.1"/>
    <property type="molecule type" value="Genomic_DNA"/>
</dbReference>
<dbReference type="PANTHER" id="PTHR36078:SF3">
    <property type="entry name" value="OS08G0487000 PROTEIN"/>
    <property type="match status" value="1"/>
</dbReference>
<dbReference type="Proteomes" id="UP000298652">
    <property type="component" value="Chromosome 6"/>
</dbReference>
<evidence type="ECO:0000256" key="1">
    <source>
        <dbReference type="SAM" id="MobiDB-lite"/>
    </source>
</evidence>
<feature type="compositionally biased region" description="Pro residues" evidence="1">
    <location>
        <begin position="77"/>
        <end position="91"/>
    </location>
</feature>
<protein>
    <submittedName>
        <fullName evidence="2">Uncharacterized protein</fullName>
    </submittedName>
</protein>
<name>A0A4U6U966_SETVI</name>
<proteinExistence type="predicted"/>
<keyword evidence="3" id="KW-1185">Reference proteome</keyword>
<accession>A0A4U6U966</accession>
<evidence type="ECO:0000313" key="2">
    <source>
        <dbReference type="EMBL" id="TKW10884.1"/>
    </source>
</evidence>
<dbReference type="PANTHER" id="PTHR36078">
    <property type="entry name" value="BNACNNG21220D PROTEIN"/>
    <property type="match status" value="1"/>
</dbReference>
<organism evidence="2 3">
    <name type="scientific">Setaria viridis</name>
    <name type="common">Green bristlegrass</name>
    <name type="synonym">Setaria italica subsp. viridis</name>
    <dbReference type="NCBI Taxonomy" id="4556"/>
    <lineage>
        <taxon>Eukaryota</taxon>
        <taxon>Viridiplantae</taxon>
        <taxon>Streptophyta</taxon>
        <taxon>Embryophyta</taxon>
        <taxon>Tracheophyta</taxon>
        <taxon>Spermatophyta</taxon>
        <taxon>Magnoliopsida</taxon>
        <taxon>Liliopsida</taxon>
        <taxon>Poales</taxon>
        <taxon>Poaceae</taxon>
        <taxon>PACMAD clade</taxon>
        <taxon>Panicoideae</taxon>
        <taxon>Panicodae</taxon>
        <taxon>Paniceae</taxon>
        <taxon>Cenchrinae</taxon>
        <taxon>Setaria</taxon>
    </lineage>
</organism>
<dbReference type="Gramene" id="TKW10884">
    <property type="protein sequence ID" value="TKW10884"/>
    <property type="gene ID" value="SEVIR_6G197200v2"/>
</dbReference>
<gene>
    <name evidence="2" type="ORF">SEVIR_6G197200v2</name>
</gene>
<feature type="region of interest" description="Disordered" evidence="1">
    <location>
        <begin position="77"/>
        <end position="120"/>
    </location>
</feature>
<sequence>MFWNIFSLLLYEQFDLPSFFKYFKLFLKKIQTISAVGSKMKYPNRIHATNFQHFFVTRPRPLSSVIGQHHHSLFPMPSSPWPPTAGAPPPGAAEDTTSTAELERRPVEGSRSPPAQKEGSVAAAAASAQESMARLPSEDYFSEVKTQEHGEKINKYQGMLAARLKAKYFSMEKGDMFEEIVIQSETIRLSRWPFTRLFADPAKFCREKSYTEKEISPSLAGTAMSNNSAPQVLAEEIS</sequence>
<evidence type="ECO:0000313" key="3">
    <source>
        <dbReference type="Proteomes" id="UP000298652"/>
    </source>
</evidence>
<dbReference type="AlphaFoldDB" id="A0A4U6U966"/>